<name>A0A2V0NSV9_9CHLO</name>
<dbReference type="GO" id="GO:0005978">
    <property type="term" value="P:glycogen biosynthetic process"/>
    <property type="evidence" value="ECO:0007669"/>
    <property type="project" value="InterPro"/>
</dbReference>
<dbReference type="InterPro" id="IPR006047">
    <property type="entry name" value="GH13_cat_dom"/>
</dbReference>
<dbReference type="InParanoid" id="A0A2V0NSV9"/>
<dbReference type="AlphaFoldDB" id="A0A2V0NSV9"/>
<feature type="domain" description="Glycosyl hydrolase family 13 catalytic" evidence="3">
    <location>
        <begin position="226"/>
        <end position="535"/>
    </location>
</feature>
<dbReference type="Gene3D" id="2.60.40.10">
    <property type="entry name" value="Immunoglobulins"/>
    <property type="match status" value="1"/>
</dbReference>
<dbReference type="InterPro" id="IPR014756">
    <property type="entry name" value="Ig_E-set"/>
</dbReference>
<dbReference type="InterPro" id="IPR017853">
    <property type="entry name" value="GH"/>
</dbReference>
<evidence type="ECO:0000313" key="4">
    <source>
        <dbReference type="EMBL" id="GBF90721.1"/>
    </source>
</evidence>
<dbReference type="SUPFAM" id="SSF51445">
    <property type="entry name" value="(Trans)glycosidases"/>
    <property type="match status" value="1"/>
</dbReference>
<protein>
    <submittedName>
        <fullName evidence="4">1,4-alpha-glucan-branching enzyme</fullName>
    </submittedName>
</protein>
<organism evidence="4 5">
    <name type="scientific">Raphidocelis subcapitata</name>
    <dbReference type="NCBI Taxonomy" id="307507"/>
    <lineage>
        <taxon>Eukaryota</taxon>
        <taxon>Viridiplantae</taxon>
        <taxon>Chlorophyta</taxon>
        <taxon>core chlorophytes</taxon>
        <taxon>Chlorophyceae</taxon>
        <taxon>CS clade</taxon>
        <taxon>Sphaeropleales</taxon>
        <taxon>Selenastraceae</taxon>
        <taxon>Raphidocelis</taxon>
    </lineage>
</organism>
<accession>A0A2V0NSV9</accession>
<reference evidence="4 5" key="1">
    <citation type="journal article" date="2018" name="Sci. Rep.">
        <title>Raphidocelis subcapitata (=Pseudokirchneriella subcapitata) provides an insight into genome evolution and environmental adaptations in the Sphaeropleales.</title>
        <authorList>
            <person name="Suzuki S."/>
            <person name="Yamaguchi H."/>
            <person name="Nakajima N."/>
            <person name="Kawachi M."/>
        </authorList>
    </citation>
    <scope>NUCLEOTIDE SEQUENCE [LARGE SCALE GENOMIC DNA]</scope>
    <source>
        <strain evidence="4 5">NIES-35</strain>
    </source>
</reference>
<feature type="active site" description="Nucleophile" evidence="1">
    <location>
        <position position="366"/>
    </location>
</feature>
<dbReference type="PANTHER" id="PTHR43651:SF2">
    <property type="entry name" value="1,4-ALPHA-GLUCAN-BRANCHING ENZYME, CHLOROPLASTIC_AMYLOPLASTIC"/>
    <property type="match status" value="1"/>
</dbReference>
<evidence type="ECO:0000256" key="2">
    <source>
        <dbReference type="SAM" id="MobiDB-lite"/>
    </source>
</evidence>
<dbReference type="SUPFAM" id="SSF81296">
    <property type="entry name" value="E set domains"/>
    <property type="match status" value="1"/>
</dbReference>
<dbReference type="InterPro" id="IPR013783">
    <property type="entry name" value="Ig-like_fold"/>
</dbReference>
<dbReference type="PANTHER" id="PTHR43651">
    <property type="entry name" value="1,4-ALPHA-GLUCAN-BRANCHING ENZYME"/>
    <property type="match status" value="1"/>
</dbReference>
<dbReference type="GO" id="GO:0005737">
    <property type="term" value="C:cytoplasm"/>
    <property type="evidence" value="ECO:0007669"/>
    <property type="project" value="TreeGrafter"/>
</dbReference>
<dbReference type="STRING" id="307507.A0A2V0NSV9"/>
<keyword evidence="5" id="KW-1185">Reference proteome</keyword>
<dbReference type="SMART" id="SM00642">
    <property type="entry name" value="Aamy"/>
    <property type="match status" value="1"/>
</dbReference>
<evidence type="ECO:0000313" key="5">
    <source>
        <dbReference type="Proteomes" id="UP000247498"/>
    </source>
</evidence>
<dbReference type="GO" id="GO:0004553">
    <property type="term" value="F:hydrolase activity, hydrolyzing O-glycosyl compounds"/>
    <property type="evidence" value="ECO:0007669"/>
    <property type="project" value="InterPro"/>
</dbReference>
<dbReference type="GO" id="GO:0003844">
    <property type="term" value="F:1,4-alpha-glucan branching enzyme activity"/>
    <property type="evidence" value="ECO:0007669"/>
    <property type="project" value="InterPro"/>
</dbReference>
<evidence type="ECO:0000259" key="3">
    <source>
        <dbReference type="SMART" id="SM00642"/>
    </source>
</evidence>
<comment type="caution">
    <text evidence="4">The sequence shown here is derived from an EMBL/GenBank/DDBJ whole genome shotgun (WGS) entry which is preliminary data.</text>
</comment>
<feature type="region of interest" description="Disordered" evidence="2">
    <location>
        <begin position="1"/>
        <end position="74"/>
    </location>
</feature>
<evidence type="ECO:0000256" key="1">
    <source>
        <dbReference type="PIRSR" id="PIRSR000463-1"/>
    </source>
</evidence>
<feature type="compositionally biased region" description="Low complexity" evidence="2">
    <location>
        <begin position="26"/>
        <end position="45"/>
    </location>
</feature>
<proteinExistence type="predicted"/>
<dbReference type="InterPro" id="IPR037439">
    <property type="entry name" value="Branching_enzy"/>
</dbReference>
<dbReference type="Pfam" id="PF02922">
    <property type="entry name" value="CBM_48"/>
    <property type="match status" value="1"/>
</dbReference>
<feature type="active site" description="Proton donor" evidence="1">
    <location>
        <position position="421"/>
    </location>
</feature>
<gene>
    <name evidence="4" type="ORF">Rsub_03022</name>
</gene>
<feature type="region of interest" description="Disordered" evidence="2">
    <location>
        <begin position="175"/>
        <end position="202"/>
    </location>
</feature>
<dbReference type="EMBL" id="BDRX01000019">
    <property type="protein sequence ID" value="GBF90721.1"/>
    <property type="molecule type" value="Genomic_DNA"/>
</dbReference>
<dbReference type="Proteomes" id="UP000247498">
    <property type="component" value="Unassembled WGS sequence"/>
</dbReference>
<dbReference type="Gene3D" id="3.20.20.80">
    <property type="entry name" value="Glycosidases"/>
    <property type="match status" value="1"/>
</dbReference>
<dbReference type="InterPro" id="IPR004193">
    <property type="entry name" value="Glyco_hydro_13_N"/>
</dbReference>
<dbReference type="PIRSF" id="PIRSF000463">
    <property type="entry name" value="GlgB"/>
    <property type="match status" value="1"/>
</dbReference>
<dbReference type="OrthoDB" id="196493at2759"/>
<sequence>MYGLRTPAGVGYTPIRGNGAAPRPPACAAAPAAPPTRARGLAAAAPPRPAPLRRAGRRAAPAPPPRSVTEAQETQELGLYRVDPDLRAYSGHLDYRWGQYEAAKAEITGNEGSLEEFAKGYQRFGVLREGDATVYREWAPGAAAAALMGDFSGWQPVAMERGEFGVWTLTLPDGPDGPAIPHGSRVKPPTSSQHPRPKRPSSLRIYEAHVGMSGEEGKVSSYREFTANVLPRIKAQGYTAIQLMAIQEHAYYASFGYHVTNPFAPSSRSGSPEDLKALVDAAHGEGIVVLLDVVHSHISKNADDGLAGFDLGQAEGDSYFRAGAAGYHSAWDSRVLNYAGYETKRYLLSNLRYWMEEFKFDGFRFDGVTSMLYQHHGIGVGFSGNYAEYFGPQADVDACVYLMLANELIHSINPEALSIAEDVSGMPGLCRPVAEGGLGFDSRLGMAVPDKWIELLKHTRDEQWRMMDLVKALCNRRYSEKTVAYAESHDQALVGDKTIAMWLLDADIYTGMSALGEASPVVERGIAMHKVGGGD</sequence>